<dbReference type="EMBL" id="FOTC01000001">
    <property type="protein sequence ID" value="SFK76299.1"/>
    <property type="molecule type" value="Genomic_DNA"/>
</dbReference>
<dbReference type="AlphaFoldDB" id="A0A1I4C7M4"/>
<gene>
    <name evidence="2" type="ORF">SAMN04487950_0969</name>
</gene>
<feature type="region of interest" description="Disordered" evidence="1">
    <location>
        <begin position="427"/>
        <end position="460"/>
    </location>
</feature>
<dbReference type="Gene3D" id="2.60.40.2080">
    <property type="match status" value="1"/>
</dbReference>
<name>A0A1I4C7M4_9EURY</name>
<organism evidence="2 3">
    <name type="scientific">Halogranum rubrum</name>
    <dbReference type="NCBI Taxonomy" id="553466"/>
    <lineage>
        <taxon>Archaea</taxon>
        <taxon>Methanobacteriati</taxon>
        <taxon>Methanobacteriota</taxon>
        <taxon>Stenosarchaea group</taxon>
        <taxon>Halobacteria</taxon>
        <taxon>Halobacteriales</taxon>
        <taxon>Haloferacaceae</taxon>
    </lineage>
</organism>
<sequence>MVVFTDRTHAMVRDQSGHYALSRRTLLGSVGLACLSVGAGGSVVAAAESDYDTVVDIEEAGADSSGGEPIDDVFDDVKGDDTLVRFPEGTYRANRLIIYQLTNFAMVGEGDVRLVPGDDYDPDLWLAGAETRDVHIENFTFDHRGDDVSPQVDIGVHDGLVFRDVTKIGSHDGGGPAVGLNIYDGGSALVERYVATDGGQSVGLYASGDGSLTVRDSRLERFADNGLYVSNLGGSVTVDGGVYRNNNVAQIRVGSPNSVVSGAVVEVDEPLPLPEDEPRNMRGIRIADGPGPVTIEDCDITMKDSDGTGGIVGAYSGGSFDVTDTRIYIGADYTTIGSDGARTGYGIFVDQATAADPGTRTFDGVSITGGGTYRSAIVLRRDGNTVRNCCLEQSGTGRDGIVFVDSTNNTVVDSTIDVTDDAIREVGESSVETSAISTSGSCPLPSGSGGDSGTAVSGETGTVRTDQADAGEWHSVSLQGQYSRPVAFANPITYEGPHPCDVRLRNVGSERFEFQLEEWMYLDSGEHWTETAHYLVLDDDVTTVGGLAAEVGTVQTNNQFSGVDFDQSFDTTPVVLSQAQTVVGSDPITTRLQNLDADGFTVRLQEEDGEEHGGYHYIETVGYVAIEPGTGSFEDQQFEAGRTPEAVDDGWYTIEFENDYDDPRFLADVQTYNGWNSVVVRYRNLTSDSVEVFLQEDQSEDAETSHYEERVGYVVVESA</sequence>
<protein>
    <recommendedName>
        <fullName evidence="4">Right handed beta helix region</fullName>
    </recommendedName>
</protein>
<feature type="compositionally biased region" description="Low complexity" evidence="1">
    <location>
        <begin position="437"/>
        <end position="446"/>
    </location>
</feature>
<dbReference type="Proteomes" id="UP000199607">
    <property type="component" value="Unassembled WGS sequence"/>
</dbReference>
<reference evidence="3" key="1">
    <citation type="submission" date="2016-10" db="EMBL/GenBank/DDBJ databases">
        <authorList>
            <person name="Varghese N."/>
            <person name="Submissions S."/>
        </authorList>
    </citation>
    <scope>NUCLEOTIDE SEQUENCE [LARGE SCALE GENOMIC DNA]</scope>
    <source>
        <strain evidence="3">CGMCC 1.7738</strain>
    </source>
</reference>
<dbReference type="InterPro" id="IPR011050">
    <property type="entry name" value="Pectin_lyase_fold/virulence"/>
</dbReference>
<evidence type="ECO:0000313" key="2">
    <source>
        <dbReference type="EMBL" id="SFK76299.1"/>
    </source>
</evidence>
<evidence type="ECO:0000256" key="1">
    <source>
        <dbReference type="SAM" id="MobiDB-lite"/>
    </source>
</evidence>
<dbReference type="STRING" id="553466.SAMN04487950_0969"/>
<dbReference type="InterPro" id="IPR006311">
    <property type="entry name" value="TAT_signal"/>
</dbReference>
<evidence type="ECO:0008006" key="4">
    <source>
        <dbReference type="Google" id="ProtNLM"/>
    </source>
</evidence>
<dbReference type="PROSITE" id="PS51318">
    <property type="entry name" value="TAT"/>
    <property type="match status" value="1"/>
</dbReference>
<dbReference type="InterPro" id="IPR037221">
    <property type="entry name" value="H-type_lectin_dom_sf"/>
</dbReference>
<keyword evidence="3" id="KW-1185">Reference proteome</keyword>
<accession>A0A1I4C7M4</accession>
<evidence type="ECO:0000313" key="3">
    <source>
        <dbReference type="Proteomes" id="UP000199607"/>
    </source>
</evidence>
<dbReference type="SUPFAM" id="SSF51126">
    <property type="entry name" value="Pectin lyase-like"/>
    <property type="match status" value="1"/>
</dbReference>
<proteinExistence type="predicted"/>